<evidence type="ECO:0000313" key="1">
    <source>
        <dbReference type="EMBL" id="KAJ9048967.1"/>
    </source>
</evidence>
<dbReference type="EMBL" id="QTSX02007293">
    <property type="protein sequence ID" value="KAJ9048967.1"/>
    <property type="molecule type" value="Genomic_DNA"/>
</dbReference>
<name>A0ACC2RFU0_9FUNG</name>
<organism evidence="1 2">
    <name type="scientific">Entomophthora muscae</name>
    <dbReference type="NCBI Taxonomy" id="34485"/>
    <lineage>
        <taxon>Eukaryota</taxon>
        <taxon>Fungi</taxon>
        <taxon>Fungi incertae sedis</taxon>
        <taxon>Zoopagomycota</taxon>
        <taxon>Entomophthoromycotina</taxon>
        <taxon>Entomophthoromycetes</taxon>
        <taxon>Entomophthorales</taxon>
        <taxon>Entomophthoraceae</taxon>
        <taxon>Entomophthora</taxon>
    </lineage>
</organism>
<comment type="caution">
    <text evidence="1">The sequence shown here is derived from an EMBL/GenBank/DDBJ whole genome shotgun (WGS) entry which is preliminary data.</text>
</comment>
<dbReference type="Proteomes" id="UP001165960">
    <property type="component" value="Unassembled WGS sequence"/>
</dbReference>
<reference evidence="1" key="1">
    <citation type="submission" date="2022-04" db="EMBL/GenBank/DDBJ databases">
        <title>Genome of the entomopathogenic fungus Entomophthora muscae.</title>
        <authorList>
            <person name="Elya C."/>
            <person name="Lovett B.R."/>
            <person name="Lee E."/>
            <person name="Macias A.M."/>
            <person name="Hajek A.E."/>
            <person name="De Bivort B.L."/>
            <person name="Kasson M.T."/>
            <person name="De Fine Licht H.H."/>
            <person name="Stajich J.E."/>
        </authorList>
    </citation>
    <scope>NUCLEOTIDE SEQUENCE</scope>
    <source>
        <strain evidence="1">Berkeley</strain>
    </source>
</reference>
<evidence type="ECO:0000313" key="2">
    <source>
        <dbReference type="Proteomes" id="UP001165960"/>
    </source>
</evidence>
<sequence>MLAHRPPVSVSGYIEPSELFPSLAARATLQGSKTYSPAYTSTLAARVTHQGLNALQSEQQRYPSGWTTPHPKQLKFPAELSHSSPQAATVSCWVRTSSPQQPISTAGWIQHLPLVVFSPTSLALPSIVPSFPTRPLPATNQQHMNCQGTNCGWLAHCFQG</sequence>
<keyword evidence="2" id="KW-1185">Reference proteome</keyword>
<proteinExistence type="predicted"/>
<protein>
    <submittedName>
        <fullName evidence="1">Uncharacterized protein</fullName>
    </submittedName>
</protein>
<gene>
    <name evidence="1" type="ORF">DSO57_1029363</name>
</gene>
<accession>A0ACC2RFU0</accession>